<dbReference type="GeneID" id="64968385"/>
<dbReference type="Proteomes" id="UP000654913">
    <property type="component" value="Chromosome 1"/>
</dbReference>
<reference evidence="1" key="2">
    <citation type="submission" date="2021-02" db="EMBL/GenBank/DDBJ databases">
        <title>Aspergillus puulaauensis MK2 genome sequence.</title>
        <authorList>
            <person name="Futagami T."/>
            <person name="Mori K."/>
            <person name="Kadooka C."/>
            <person name="Tanaka T."/>
        </authorList>
    </citation>
    <scope>NUCLEOTIDE SEQUENCE</scope>
    <source>
        <strain evidence="1">MK2</strain>
    </source>
</reference>
<name>A0A7R7XBS9_9EURO</name>
<dbReference type="PANTHER" id="PTHR38797:SF4">
    <property type="entry name" value="NUCLEAR PORE COMPLEX PROTEIN NUP85"/>
    <property type="match status" value="1"/>
</dbReference>
<dbReference type="InterPro" id="IPR053204">
    <property type="entry name" value="Oxopyrrolidines_Biosynth-assoc"/>
</dbReference>
<dbReference type="AlphaFoldDB" id="A0A7R7XBS9"/>
<dbReference type="PANTHER" id="PTHR38797">
    <property type="entry name" value="NUCLEAR PORE COMPLEX PROTEIN NUP85-RELATED"/>
    <property type="match status" value="1"/>
</dbReference>
<dbReference type="InterPro" id="IPR022085">
    <property type="entry name" value="OpdG"/>
</dbReference>
<organism evidence="1 2">
    <name type="scientific">Aspergillus puulaauensis</name>
    <dbReference type="NCBI Taxonomy" id="1220207"/>
    <lineage>
        <taxon>Eukaryota</taxon>
        <taxon>Fungi</taxon>
        <taxon>Dikarya</taxon>
        <taxon>Ascomycota</taxon>
        <taxon>Pezizomycotina</taxon>
        <taxon>Eurotiomycetes</taxon>
        <taxon>Eurotiomycetidae</taxon>
        <taxon>Eurotiales</taxon>
        <taxon>Aspergillaceae</taxon>
        <taxon>Aspergillus</taxon>
    </lineage>
</organism>
<protein>
    <submittedName>
        <fullName evidence="1">Uncharacterized protein</fullName>
    </submittedName>
</protein>
<dbReference type="EMBL" id="AP024443">
    <property type="protein sequence ID" value="BCS18380.1"/>
    <property type="molecule type" value="Genomic_DNA"/>
</dbReference>
<dbReference type="OrthoDB" id="3350591at2759"/>
<reference evidence="1" key="1">
    <citation type="submission" date="2021-01" db="EMBL/GenBank/DDBJ databases">
        <authorList>
            <consortium name="Aspergillus puulaauensis MK2 genome sequencing consortium"/>
            <person name="Kazuki M."/>
            <person name="Futagami T."/>
        </authorList>
    </citation>
    <scope>NUCLEOTIDE SEQUENCE</scope>
    <source>
        <strain evidence="1">MK2</strain>
    </source>
</reference>
<gene>
    <name evidence="1" type="ORF">APUU_11208A</name>
</gene>
<dbReference type="Pfam" id="PF12311">
    <property type="entry name" value="DUF3632"/>
    <property type="match status" value="1"/>
</dbReference>
<evidence type="ECO:0000313" key="2">
    <source>
        <dbReference type="Proteomes" id="UP000654913"/>
    </source>
</evidence>
<keyword evidence="2" id="KW-1185">Reference proteome</keyword>
<evidence type="ECO:0000313" key="1">
    <source>
        <dbReference type="EMBL" id="BCS18380.1"/>
    </source>
</evidence>
<dbReference type="KEGG" id="apuu:APUU_11208A"/>
<proteinExistence type="predicted"/>
<accession>A0A7R7XBS9</accession>
<sequence>MPNPNNPLGLDLDTMYEPTDVEEQVFDLLAAYLPAHSKITPQKAAKKAHSFFPHHCLGEDDDYYPRQFLCEFWEVMFRIAPQLEYQGKPMQRYISLHKALQELPEIFIQGRYRVWQDRPYFGMELHERWSQMGSGTKVTDPAHRSWRNMNGLLIHFHNEGISDGAYHALTCIWRHLEDDDRHRNTRTKYINVYPPVAALWFIHCSPRLYEACRNQEYRDRIPGGRLWKGEAGYNIPRWGFWRSRFEELKRSHLATEETIRACKAALNGMDAVSKPVDS</sequence>
<dbReference type="RefSeq" id="XP_041550574.1">
    <property type="nucleotide sequence ID" value="XM_041695746.1"/>
</dbReference>